<evidence type="ECO:0000256" key="2">
    <source>
        <dbReference type="ARBA" id="ARBA00012438"/>
    </source>
</evidence>
<dbReference type="Gene3D" id="3.30.565.10">
    <property type="entry name" value="Histidine kinase-like ATPase, C-terminal domain"/>
    <property type="match status" value="1"/>
</dbReference>
<keyword evidence="11" id="KW-1133">Transmembrane helix</keyword>
<evidence type="ECO:0000256" key="10">
    <source>
        <dbReference type="SAM" id="Coils"/>
    </source>
</evidence>
<name>A0A4R3KWS8_9SPHI</name>
<keyword evidence="10" id="KW-0175">Coiled coil</keyword>
<sequence length="664" mass="75261">MIRFLHLLCFLAGLPVYAAAQVPLDKQKYLDSLQHVLSRAGPDSVKARASFLLSDYWSYTDSLRAKKYLEQGRKLSEKYPYLQALAWFYEAGYYFDHDVPSSESAYRKADSLLSRFPMKEAYHFRAKAWRNYGLQQQLKDDNKAFADILLTKTIPLAQKAGDTTYIGSCYQDVGLVFMNLEQYAKAEAYYGKAISHLKTDLANKTALAQTYLLGAKNYIFLEKYPEAKTMLDNALDLLEPYPGSALFLEYYTGEGMYYSRIADYQKALKSFDKGIALAKELDQAYSLQELAFQKYKTLTAQGKYKSAAAILMTILEQREVMSRTGNRKMIYSELSQTYARLGDMAQAHRWLKKYNELSDSLHESKFKRDINELEAKYQNAENQKKIVLLQSEKEKAVLSARNNRLGNWLLGSAFVFSLAVAAFAIFYYRNSKKLAVQKEINYRQQLKEMEQHQQLTFANAMLEGEERERKRVAKDLHDGLGGLLAGVKLNLSSWAAHKAIPQQDSRLAHITGQLDNSIKELRQIARNLMPEALLKFGLEAALRELCESVITGDLRINFEAFNIERSLPLTSQVTIYRIVQEALANALRHAEASDILVQCSQNKGRFYITVEDNGKGMNGSANGRKTGLGLDNIKNRVAYLDGKLEIISAANEGTALNIELNVTG</sequence>
<accession>A0A4R3KWS8</accession>
<keyword evidence="4" id="KW-0808">Transferase</keyword>
<evidence type="ECO:0000259" key="13">
    <source>
        <dbReference type="PROSITE" id="PS50109"/>
    </source>
</evidence>
<dbReference type="Pfam" id="PF13181">
    <property type="entry name" value="TPR_8"/>
    <property type="match status" value="1"/>
</dbReference>
<evidence type="ECO:0000256" key="1">
    <source>
        <dbReference type="ARBA" id="ARBA00000085"/>
    </source>
</evidence>
<protein>
    <recommendedName>
        <fullName evidence="2">histidine kinase</fullName>
        <ecNumber evidence="2">2.7.13.3</ecNumber>
    </recommendedName>
</protein>
<dbReference type="SUPFAM" id="SSF55874">
    <property type="entry name" value="ATPase domain of HSP90 chaperone/DNA topoisomerase II/histidine kinase"/>
    <property type="match status" value="1"/>
</dbReference>
<dbReference type="Gene3D" id="1.20.5.1930">
    <property type="match status" value="1"/>
</dbReference>
<dbReference type="GO" id="GO:0016020">
    <property type="term" value="C:membrane"/>
    <property type="evidence" value="ECO:0007669"/>
    <property type="project" value="InterPro"/>
</dbReference>
<feature type="signal peptide" evidence="12">
    <location>
        <begin position="1"/>
        <end position="20"/>
    </location>
</feature>
<evidence type="ECO:0000256" key="3">
    <source>
        <dbReference type="ARBA" id="ARBA00022553"/>
    </source>
</evidence>
<feature type="chain" id="PRO_5020554836" description="histidine kinase" evidence="12">
    <location>
        <begin position="21"/>
        <end position="664"/>
    </location>
</feature>
<keyword evidence="3" id="KW-0597">Phosphoprotein</keyword>
<feature type="domain" description="Histidine kinase" evidence="13">
    <location>
        <begin position="471"/>
        <end position="664"/>
    </location>
</feature>
<dbReference type="InterPro" id="IPR011990">
    <property type="entry name" value="TPR-like_helical_dom_sf"/>
</dbReference>
<dbReference type="InterPro" id="IPR011712">
    <property type="entry name" value="Sig_transdc_His_kin_sub3_dim/P"/>
</dbReference>
<dbReference type="RefSeq" id="WP_132128042.1">
    <property type="nucleotide sequence ID" value="NZ_CP042432.1"/>
</dbReference>
<dbReference type="AlphaFoldDB" id="A0A4R3KWS8"/>
<dbReference type="PANTHER" id="PTHR24421">
    <property type="entry name" value="NITRATE/NITRITE SENSOR PROTEIN NARX-RELATED"/>
    <property type="match status" value="1"/>
</dbReference>
<evidence type="ECO:0000313" key="15">
    <source>
        <dbReference type="Proteomes" id="UP000295807"/>
    </source>
</evidence>
<dbReference type="SMART" id="SM00387">
    <property type="entry name" value="HATPase_c"/>
    <property type="match status" value="1"/>
</dbReference>
<dbReference type="EMBL" id="SMAD01000002">
    <property type="protein sequence ID" value="TCS88930.1"/>
    <property type="molecule type" value="Genomic_DNA"/>
</dbReference>
<evidence type="ECO:0000313" key="14">
    <source>
        <dbReference type="EMBL" id="TCS88930.1"/>
    </source>
</evidence>
<feature type="repeat" description="TPR" evidence="9">
    <location>
        <begin position="248"/>
        <end position="281"/>
    </location>
</feature>
<evidence type="ECO:0000256" key="11">
    <source>
        <dbReference type="SAM" id="Phobius"/>
    </source>
</evidence>
<keyword evidence="7" id="KW-0067">ATP-binding</keyword>
<gene>
    <name evidence="14" type="ORF">EDD80_102121</name>
</gene>
<dbReference type="GO" id="GO:0005524">
    <property type="term" value="F:ATP binding"/>
    <property type="evidence" value="ECO:0007669"/>
    <property type="project" value="UniProtKB-KW"/>
</dbReference>
<evidence type="ECO:0000256" key="4">
    <source>
        <dbReference type="ARBA" id="ARBA00022679"/>
    </source>
</evidence>
<dbReference type="GO" id="GO:0046983">
    <property type="term" value="F:protein dimerization activity"/>
    <property type="evidence" value="ECO:0007669"/>
    <property type="project" value="InterPro"/>
</dbReference>
<proteinExistence type="predicted"/>
<evidence type="ECO:0000256" key="8">
    <source>
        <dbReference type="ARBA" id="ARBA00023012"/>
    </source>
</evidence>
<dbReference type="Pfam" id="PF02518">
    <property type="entry name" value="HATPase_c"/>
    <property type="match status" value="1"/>
</dbReference>
<dbReference type="InterPro" id="IPR005467">
    <property type="entry name" value="His_kinase_dom"/>
</dbReference>
<keyword evidence="5" id="KW-0547">Nucleotide-binding</keyword>
<organism evidence="14 15">
    <name type="scientific">Anseongella ginsenosidimutans</name>
    <dbReference type="NCBI Taxonomy" id="496056"/>
    <lineage>
        <taxon>Bacteria</taxon>
        <taxon>Pseudomonadati</taxon>
        <taxon>Bacteroidota</taxon>
        <taxon>Sphingobacteriia</taxon>
        <taxon>Sphingobacteriales</taxon>
        <taxon>Sphingobacteriaceae</taxon>
        <taxon>Anseongella</taxon>
    </lineage>
</organism>
<dbReference type="EC" id="2.7.13.3" evidence="2"/>
<comment type="catalytic activity">
    <reaction evidence="1">
        <text>ATP + protein L-histidine = ADP + protein N-phospho-L-histidine.</text>
        <dbReference type="EC" id="2.7.13.3"/>
    </reaction>
</comment>
<reference evidence="14 15" key="1">
    <citation type="submission" date="2019-03" db="EMBL/GenBank/DDBJ databases">
        <title>Genomic Encyclopedia of Type Strains, Phase IV (KMG-IV): sequencing the most valuable type-strain genomes for metagenomic binning, comparative biology and taxonomic classification.</title>
        <authorList>
            <person name="Goeker M."/>
        </authorList>
    </citation>
    <scope>NUCLEOTIDE SEQUENCE [LARGE SCALE GENOMIC DNA]</scope>
    <source>
        <strain evidence="14 15">DSM 21100</strain>
    </source>
</reference>
<dbReference type="GO" id="GO:0000155">
    <property type="term" value="F:phosphorelay sensor kinase activity"/>
    <property type="evidence" value="ECO:0007669"/>
    <property type="project" value="InterPro"/>
</dbReference>
<keyword evidence="11" id="KW-0812">Transmembrane</keyword>
<keyword evidence="11" id="KW-0472">Membrane</keyword>
<dbReference type="Gene3D" id="1.25.40.10">
    <property type="entry name" value="Tetratricopeptide repeat domain"/>
    <property type="match status" value="2"/>
</dbReference>
<comment type="caution">
    <text evidence="14">The sequence shown here is derived from an EMBL/GenBank/DDBJ whole genome shotgun (WGS) entry which is preliminary data.</text>
</comment>
<dbReference type="InterPro" id="IPR003594">
    <property type="entry name" value="HATPase_dom"/>
</dbReference>
<dbReference type="InterPro" id="IPR019734">
    <property type="entry name" value="TPR_rpt"/>
</dbReference>
<evidence type="ECO:0000256" key="5">
    <source>
        <dbReference type="ARBA" id="ARBA00022741"/>
    </source>
</evidence>
<keyword evidence="15" id="KW-1185">Reference proteome</keyword>
<keyword evidence="9" id="KW-0802">TPR repeat</keyword>
<evidence type="ECO:0000256" key="7">
    <source>
        <dbReference type="ARBA" id="ARBA00022840"/>
    </source>
</evidence>
<evidence type="ECO:0000256" key="9">
    <source>
        <dbReference type="PROSITE-ProRule" id="PRU00339"/>
    </source>
</evidence>
<dbReference type="PROSITE" id="PS50005">
    <property type="entry name" value="TPR"/>
    <property type="match status" value="1"/>
</dbReference>
<dbReference type="Pfam" id="PF07730">
    <property type="entry name" value="HisKA_3"/>
    <property type="match status" value="1"/>
</dbReference>
<keyword evidence="8" id="KW-0902">Two-component regulatory system</keyword>
<dbReference type="InterPro" id="IPR050482">
    <property type="entry name" value="Sensor_HK_TwoCompSys"/>
</dbReference>
<dbReference type="OrthoDB" id="9778366at2"/>
<keyword evidence="6 14" id="KW-0418">Kinase</keyword>
<feature type="transmembrane region" description="Helical" evidence="11">
    <location>
        <begin position="408"/>
        <end position="428"/>
    </location>
</feature>
<feature type="coiled-coil region" evidence="10">
    <location>
        <begin position="363"/>
        <end position="390"/>
    </location>
</feature>
<evidence type="ECO:0000256" key="6">
    <source>
        <dbReference type="ARBA" id="ARBA00022777"/>
    </source>
</evidence>
<dbReference type="CDD" id="cd16917">
    <property type="entry name" value="HATPase_UhpB-NarQ-NarX-like"/>
    <property type="match status" value="1"/>
</dbReference>
<dbReference type="PANTHER" id="PTHR24421:SF10">
    <property type="entry name" value="NITRATE_NITRITE SENSOR PROTEIN NARQ"/>
    <property type="match status" value="1"/>
</dbReference>
<keyword evidence="12" id="KW-0732">Signal</keyword>
<dbReference type="PROSITE" id="PS50109">
    <property type="entry name" value="HIS_KIN"/>
    <property type="match status" value="1"/>
</dbReference>
<dbReference type="SMART" id="SM00028">
    <property type="entry name" value="TPR"/>
    <property type="match status" value="3"/>
</dbReference>
<dbReference type="Proteomes" id="UP000295807">
    <property type="component" value="Unassembled WGS sequence"/>
</dbReference>
<dbReference type="InterPro" id="IPR036890">
    <property type="entry name" value="HATPase_C_sf"/>
</dbReference>
<dbReference type="SUPFAM" id="SSF48452">
    <property type="entry name" value="TPR-like"/>
    <property type="match status" value="1"/>
</dbReference>
<evidence type="ECO:0000256" key="12">
    <source>
        <dbReference type="SAM" id="SignalP"/>
    </source>
</evidence>